<protein>
    <submittedName>
        <fullName evidence="1">Capsid protein</fullName>
    </submittedName>
</protein>
<dbReference type="InterPro" id="IPR057000">
    <property type="entry name" value="Smaco_capsid"/>
</dbReference>
<dbReference type="Pfam" id="PF23784">
    <property type="entry name" value="Smaco_capsid"/>
    <property type="match status" value="1"/>
</dbReference>
<evidence type="ECO:0000313" key="1">
    <source>
        <dbReference type="EMBL" id="BBE29373.1"/>
    </source>
</evidence>
<sequence>MPVIQISETYDLSTVKDKMTMIGVHTPDPKFLVRQWYGYFINYSKFRFIKCDLTCACASLLPADPLQIGTSESDIAPQDMFNPILYRAVSNDSFDTMNARLYSLGFFNSSTVPGGSLSSNNDAVPGNTAFNVYYSLLSDRAGWKVASPQAGFSMRGLKPLVWQQLYSMQAPYVDVSDRAYYPVIVNDTNNTGTRVTNSALLGMRGNASPYPKLPTFLVSNSYHATMPDAGADRYPTPGNTGSMPSSGPDIFNNLPHVPRVFVGQIIIPPCKLNQLYYRMTVTWHVEFTEPRPASRISTLAGMDYEGNPDTGMAYFTDYAAVTQSIKESETAVKMDTDSSSVSVQNGNLEMVMQV</sequence>
<proteinExistence type="predicted"/>
<reference evidence="1" key="1">
    <citation type="journal article" date="2019" name="Sci. Rep.">
        <title>Discovery and genetic characterization of diverse smacoviruses in Zambian non-human primates.</title>
        <authorList>
            <person name="Anindita P.D."/>
            <person name="Sasaki M."/>
            <person name="Gonzalez G."/>
            <person name="Phongphaew W."/>
            <person name="Carr M."/>
            <person name="Hang'ombe B.M."/>
            <person name="Mweene A.S."/>
            <person name="Ito K."/>
            <person name="Orba Y."/>
            <person name="Sawa H."/>
        </authorList>
    </citation>
    <scope>NUCLEOTIDE SEQUENCE</scope>
    <source>
        <strain evidence="1">6/ZM09-96</strain>
    </source>
</reference>
<organism evidence="1">
    <name type="scientific">Chlorocebus cynosuros associated smacovirus</name>
    <dbReference type="NCBI Taxonomy" id="2213167"/>
    <lineage>
        <taxon>Viruses</taxon>
        <taxon>Monodnaviria</taxon>
        <taxon>Shotokuvirae</taxon>
        <taxon>Cressdnaviricota</taxon>
        <taxon>Arfiviricetes</taxon>
        <taxon>Cremevirales</taxon>
        <taxon>Smacoviridae</taxon>
        <taxon>Porprismacovirus</taxon>
        <taxon>Porprismacovirus malbas1</taxon>
    </lineage>
</organism>
<accession>A0A455R4K1</accession>
<name>A0A455R4K1_9VIRU</name>
<dbReference type="EMBL" id="LC386202">
    <property type="protein sequence ID" value="BBE29373.1"/>
    <property type="molecule type" value="Genomic_DNA"/>
</dbReference>